<evidence type="ECO:0000313" key="5">
    <source>
        <dbReference type="RefSeq" id="XP_046588799.1"/>
    </source>
</evidence>
<dbReference type="RefSeq" id="XP_046588798.1">
    <property type="nucleotide sequence ID" value="XM_046732842.1"/>
</dbReference>
<evidence type="ECO:0000256" key="1">
    <source>
        <dbReference type="SAM" id="MobiDB-lite"/>
    </source>
</evidence>
<evidence type="ECO:0000256" key="2">
    <source>
        <dbReference type="SAM" id="Phobius"/>
    </source>
</evidence>
<feature type="region of interest" description="Disordered" evidence="1">
    <location>
        <begin position="63"/>
        <end position="176"/>
    </location>
</feature>
<proteinExistence type="predicted"/>
<organism evidence="3 4">
    <name type="scientific">Neodiprion lecontei</name>
    <name type="common">Redheaded pine sawfly</name>
    <dbReference type="NCBI Taxonomy" id="441921"/>
    <lineage>
        <taxon>Eukaryota</taxon>
        <taxon>Metazoa</taxon>
        <taxon>Ecdysozoa</taxon>
        <taxon>Arthropoda</taxon>
        <taxon>Hexapoda</taxon>
        <taxon>Insecta</taxon>
        <taxon>Pterygota</taxon>
        <taxon>Neoptera</taxon>
        <taxon>Endopterygota</taxon>
        <taxon>Hymenoptera</taxon>
        <taxon>Tenthredinoidea</taxon>
        <taxon>Diprionidae</taxon>
        <taxon>Diprioninae</taxon>
        <taxon>Neodiprion</taxon>
    </lineage>
</organism>
<feature type="compositionally biased region" description="Basic and acidic residues" evidence="1">
    <location>
        <begin position="94"/>
        <end position="109"/>
    </location>
</feature>
<dbReference type="GeneID" id="107222438"/>
<feature type="compositionally biased region" description="Basic and acidic residues" evidence="1">
    <location>
        <begin position="138"/>
        <end position="148"/>
    </location>
</feature>
<evidence type="ECO:0000313" key="3">
    <source>
        <dbReference type="Proteomes" id="UP000829291"/>
    </source>
</evidence>
<feature type="region of interest" description="Disordered" evidence="1">
    <location>
        <begin position="1"/>
        <end position="20"/>
    </location>
</feature>
<feature type="transmembrane region" description="Helical" evidence="2">
    <location>
        <begin position="196"/>
        <end position="215"/>
    </location>
</feature>
<evidence type="ECO:0000313" key="4">
    <source>
        <dbReference type="RefSeq" id="XP_046588798.1"/>
    </source>
</evidence>
<dbReference type="RefSeq" id="XP_046588799.1">
    <property type="nucleotide sequence ID" value="XM_046732843.1"/>
</dbReference>
<keyword evidence="3" id="KW-1185">Reference proteome</keyword>
<keyword evidence="2" id="KW-0812">Transmembrane</keyword>
<keyword evidence="2" id="KW-1133">Transmembrane helix</keyword>
<accession>A0ABM3FLD1</accession>
<name>A0ABM3FLD1_NEOLC</name>
<dbReference type="Proteomes" id="UP000829291">
    <property type="component" value="Chromosome 2"/>
</dbReference>
<reference evidence="4 5" key="1">
    <citation type="submission" date="2025-05" db="UniProtKB">
        <authorList>
            <consortium name="RefSeq"/>
        </authorList>
    </citation>
    <scope>IDENTIFICATION</scope>
    <source>
        <tissue evidence="4 5">Thorax and Abdomen</tissue>
    </source>
</reference>
<gene>
    <name evidence="4 5" type="primary">LOC107222438</name>
</gene>
<protein>
    <submittedName>
        <fullName evidence="4 5">Uncharacterized protein LOC107222438 isoform X1</fullName>
    </submittedName>
</protein>
<sequence length="216" mass="24132">MPRPKEISRTSAVPDSRQTRRELLVKRLEFDKPRRKSFLYRRPEVLDVKTELSNVELTQEWDVLGGGRGPAASSAEPEAEAGADRTARRARGTRTKDSPLPRRDNHGQVDDAEPGPSKRAGSTLLQEEVEQATTGSTKRRESSVEKRGVSVQMHPISSSEHLAADGMDASSSSSVETQRRSRQLLVGWDTFRSRTMLLLIVLLVVWAIVYFPLILT</sequence>
<keyword evidence="2" id="KW-0472">Membrane</keyword>